<dbReference type="STRING" id="1127696.HMPREF9134_01705"/>
<evidence type="ECO:0000256" key="2">
    <source>
        <dbReference type="ARBA" id="ARBA00004127"/>
    </source>
</evidence>
<feature type="transmembrane region" description="Helical" evidence="16">
    <location>
        <begin position="193"/>
        <end position="221"/>
    </location>
</feature>
<comment type="catalytic activity">
    <reaction evidence="1">
        <text>a CDP-1,2-diacyl-sn-glycerol + L-serine = a 1,2-diacyl-sn-glycero-3-phospho-L-serine + CMP + H(+)</text>
        <dbReference type="Rhea" id="RHEA:16913"/>
        <dbReference type="ChEBI" id="CHEBI:15378"/>
        <dbReference type="ChEBI" id="CHEBI:33384"/>
        <dbReference type="ChEBI" id="CHEBI:57262"/>
        <dbReference type="ChEBI" id="CHEBI:58332"/>
        <dbReference type="ChEBI" id="CHEBI:60377"/>
        <dbReference type="EC" id="2.7.8.8"/>
    </reaction>
</comment>
<dbReference type="AlphaFoldDB" id="L1NAM0"/>
<dbReference type="InterPro" id="IPR048254">
    <property type="entry name" value="CDP_ALCOHOL_P_TRANSF_CS"/>
</dbReference>
<feature type="transmembrane region" description="Helical" evidence="16">
    <location>
        <begin position="7"/>
        <end position="28"/>
    </location>
</feature>
<keyword evidence="7 15" id="KW-0808">Transferase</keyword>
<dbReference type="NCBIfam" id="TIGR00473">
    <property type="entry name" value="pssA"/>
    <property type="match status" value="1"/>
</dbReference>
<reference evidence="17 18" key="1">
    <citation type="submission" date="2012-05" db="EMBL/GenBank/DDBJ databases">
        <authorList>
            <person name="Weinstock G."/>
            <person name="Sodergren E."/>
            <person name="Lobos E.A."/>
            <person name="Fulton L."/>
            <person name="Fulton R."/>
            <person name="Courtney L."/>
            <person name="Fronick C."/>
            <person name="O'Laughlin M."/>
            <person name="Godfrey J."/>
            <person name="Wilson R.M."/>
            <person name="Miner T."/>
            <person name="Farmer C."/>
            <person name="Delehaunty K."/>
            <person name="Cordes M."/>
            <person name="Minx P."/>
            <person name="Tomlinson C."/>
            <person name="Chen J."/>
            <person name="Wollam A."/>
            <person name="Pepin K.H."/>
            <person name="Bhonagiri V."/>
            <person name="Zhang X."/>
            <person name="Suruliraj S."/>
            <person name="Warren W."/>
            <person name="Mitreva M."/>
            <person name="Mardis E.R."/>
            <person name="Wilson R.K."/>
        </authorList>
    </citation>
    <scope>NUCLEOTIDE SEQUENCE [LARGE SCALE GENOMIC DNA]</scope>
    <source>
        <strain evidence="17 18">F0037</strain>
    </source>
</reference>
<evidence type="ECO:0000256" key="15">
    <source>
        <dbReference type="RuleBase" id="RU003750"/>
    </source>
</evidence>
<keyword evidence="6" id="KW-0444">Lipid biosynthesis</keyword>
<evidence type="ECO:0000313" key="17">
    <source>
        <dbReference type="EMBL" id="EKY00371.1"/>
    </source>
</evidence>
<accession>L1NAM0</accession>
<evidence type="ECO:0000256" key="4">
    <source>
        <dbReference type="ARBA" id="ARBA00013174"/>
    </source>
</evidence>
<dbReference type="PATRIC" id="fig|1127696.3.peg.1545"/>
<dbReference type="Gene3D" id="1.20.120.1760">
    <property type="match status" value="1"/>
</dbReference>
<keyword evidence="10" id="KW-0443">Lipid metabolism</keyword>
<dbReference type="PROSITE" id="PS00379">
    <property type="entry name" value="CDP_ALCOHOL_P_TRANSF"/>
    <property type="match status" value="1"/>
</dbReference>
<gene>
    <name evidence="17" type="ORF">HMPREF9134_01705</name>
</gene>
<evidence type="ECO:0000256" key="3">
    <source>
        <dbReference type="ARBA" id="ARBA00010441"/>
    </source>
</evidence>
<dbReference type="InterPro" id="IPR000462">
    <property type="entry name" value="CDP-OH_P_trans"/>
</dbReference>
<evidence type="ECO:0000256" key="9">
    <source>
        <dbReference type="ARBA" id="ARBA00022989"/>
    </source>
</evidence>
<dbReference type="EC" id="2.7.8.8" evidence="4"/>
<comment type="similarity">
    <text evidence="3 15">Belongs to the CDP-alcohol phosphatidyltransferase class-I family.</text>
</comment>
<keyword evidence="12" id="KW-0594">Phospholipid biosynthesis</keyword>
<dbReference type="InterPro" id="IPR043130">
    <property type="entry name" value="CDP-OH_PTrfase_TM_dom"/>
</dbReference>
<sequence length="229" mass="24566">MSIKRHIPNAITCANLLSGVLGIVLSFQTQDITLGAWCIVLAAVFDFFDGLVARLLGVTSAIGKDLDSLADVVSFGVAPSILVYQGLSQLTGGSLWAYGIFILPAFAALRLAKFNNDTRQATSFLGLPVPSNALFWIGCAFAIPSISFTIGSQLTLITYLVLAAILSALMVSDFPMFSFKLKKAPLKALWRQIVLVVIAIVAVVFEGWFGCTLTIIAYIFLSLLPAREA</sequence>
<protein>
    <recommendedName>
        <fullName evidence="5">CDP-diacylglycerol--serine O-phosphatidyltransferase</fullName>
        <ecNumber evidence="4">2.7.8.8</ecNumber>
    </recommendedName>
    <alternativeName>
        <fullName evidence="14">Phosphatidylserine synthase</fullName>
    </alternativeName>
</protein>
<comment type="caution">
    <text evidence="17">The sequence shown here is derived from an EMBL/GenBank/DDBJ whole genome shotgun (WGS) entry which is preliminary data.</text>
</comment>
<dbReference type="GO" id="GO:0012505">
    <property type="term" value="C:endomembrane system"/>
    <property type="evidence" value="ECO:0007669"/>
    <property type="project" value="UniProtKB-SubCell"/>
</dbReference>
<dbReference type="EMBL" id="AMEQ01000040">
    <property type="protein sequence ID" value="EKY00371.1"/>
    <property type="molecule type" value="Genomic_DNA"/>
</dbReference>
<evidence type="ECO:0000256" key="1">
    <source>
        <dbReference type="ARBA" id="ARBA00000287"/>
    </source>
</evidence>
<evidence type="ECO:0000313" key="18">
    <source>
        <dbReference type="Proteomes" id="UP000010408"/>
    </source>
</evidence>
<dbReference type="Proteomes" id="UP000010408">
    <property type="component" value="Unassembled WGS sequence"/>
</dbReference>
<dbReference type="GO" id="GO:0008654">
    <property type="term" value="P:phospholipid biosynthetic process"/>
    <property type="evidence" value="ECO:0007669"/>
    <property type="project" value="UniProtKB-KW"/>
</dbReference>
<dbReference type="GO" id="GO:0016020">
    <property type="term" value="C:membrane"/>
    <property type="evidence" value="ECO:0007669"/>
    <property type="project" value="InterPro"/>
</dbReference>
<proteinExistence type="inferred from homology"/>
<evidence type="ECO:0000256" key="8">
    <source>
        <dbReference type="ARBA" id="ARBA00022692"/>
    </source>
</evidence>
<keyword evidence="8 16" id="KW-0812">Transmembrane</keyword>
<evidence type="ECO:0000256" key="12">
    <source>
        <dbReference type="ARBA" id="ARBA00023209"/>
    </source>
</evidence>
<dbReference type="GO" id="GO:0003882">
    <property type="term" value="F:CDP-diacylglycerol-serine O-phosphatidyltransferase activity"/>
    <property type="evidence" value="ECO:0007669"/>
    <property type="project" value="UniProtKB-EC"/>
</dbReference>
<evidence type="ECO:0000256" key="14">
    <source>
        <dbReference type="ARBA" id="ARBA00032361"/>
    </source>
</evidence>
<feature type="transmembrane region" description="Helical" evidence="16">
    <location>
        <begin position="93"/>
        <end position="112"/>
    </location>
</feature>
<feature type="transmembrane region" description="Helical" evidence="16">
    <location>
        <begin position="156"/>
        <end position="181"/>
    </location>
</feature>
<evidence type="ECO:0000256" key="16">
    <source>
        <dbReference type="SAM" id="Phobius"/>
    </source>
</evidence>
<evidence type="ECO:0000256" key="10">
    <source>
        <dbReference type="ARBA" id="ARBA00023098"/>
    </source>
</evidence>
<name>L1NAM0_9PORP</name>
<evidence type="ECO:0000256" key="6">
    <source>
        <dbReference type="ARBA" id="ARBA00022516"/>
    </source>
</evidence>
<keyword evidence="11 16" id="KW-0472">Membrane</keyword>
<dbReference type="InterPro" id="IPR050324">
    <property type="entry name" value="CDP-alcohol_PTase-I"/>
</dbReference>
<keyword evidence="9 16" id="KW-1133">Transmembrane helix</keyword>
<evidence type="ECO:0000256" key="5">
    <source>
        <dbReference type="ARBA" id="ARBA00017171"/>
    </source>
</evidence>
<feature type="transmembrane region" description="Helical" evidence="16">
    <location>
        <begin position="133"/>
        <end position="150"/>
    </location>
</feature>
<evidence type="ECO:0000256" key="7">
    <source>
        <dbReference type="ARBA" id="ARBA00022679"/>
    </source>
</evidence>
<dbReference type="InterPro" id="IPR004533">
    <property type="entry name" value="CDP-diaglyc--ser_O-PTrfase"/>
</dbReference>
<dbReference type="PANTHER" id="PTHR14269">
    <property type="entry name" value="CDP-DIACYLGLYCEROL--GLYCEROL-3-PHOSPHATE 3-PHOSPHATIDYLTRANSFERASE-RELATED"/>
    <property type="match status" value="1"/>
</dbReference>
<evidence type="ECO:0000256" key="13">
    <source>
        <dbReference type="ARBA" id="ARBA00023264"/>
    </source>
</evidence>
<dbReference type="eggNOG" id="COG1183">
    <property type="taxonomic scope" value="Bacteria"/>
</dbReference>
<dbReference type="Pfam" id="PF01066">
    <property type="entry name" value="CDP-OH_P_transf"/>
    <property type="match status" value="1"/>
</dbReference>
<dbReference type="PANTHER" id="PTHR14269:SF61">
    <property type="entry name" value="CDP-DIACYLGLYCEROL--SERINE O-PHOSPHATIDYLTRANSFERASE"/>
    <property type="match status" value="1"/>
</dbReference>
<evidence type="ECO:0000256" key="11">
    <source>
        <dbReference type="ARBA" id="ARBA00023136"/>
    </source>
</evidence>
<organism evidence="17 18">
    <name type="scientific">Porphyromonas catoniae F0037</name>
    <dbReference type="NCBI Taxonomy" id="1127696"/>
    <lineage>
        <taxon>Bacteria</taxon>
        <taxon>Pseudomonadati</taxon>
        <taxon>Bacteroidota</taxon>
        <taxon>Bacteroidia</taxon>
        <taxon>Bacteroidales</taxon>
        <taxon>Porphyromonadaceae</taxon>
        <taxon>Porphyromonas</taxon>
    </lineage>
</organism>
<dbReference type="RefSeq" id="WP_005467845.1">
    <property type="nucleotide sequence ID" value="NZ_KB291032.1"/>
</dbReference>
<dbReference type="HOGENOM" id="CLU_049944_3_0_10"/>
<feature type="transmembrane region" description="Helical" evidence="16">
    <location>
        <begin position="34"/>
        <end position="56"/>
    </location>
</feature>
<comment type="subcellular location">
    <subcellularLocation>
        <location evidence="2">Endomembrane system</location>
        <topology evidence="2">Multi-pass membrane protein</topology>
    </subcellularLocation>
</comment>
<keyword evidence="13" id="KW-1208">Phospholipid metabolism</keyword>